<comment type="caution">
    <text evidence="14">The sequence shown here is derived from an EMBL/GenBank/DDBJ whole genome shotgun (WGS) entry which is preliminary data.</text>
</comment>
<dbReference type="AlphaFoldDB" id="A0A3N0XFU4"/>
<dbReference type="Proteomes" id="UP000281406">
    <property type="component" value="Unassembled WGS sequence"/>
</dbReference>
<feature type="compositionally biased region" description="Polar residues" evidence="13">
    <location>
        <begin position="17"/>
        <end position="29"/>
    </location>
</feature>
<organism evidence="14 15">
    <name type="scientific">Anabarilius grahami</name>
    <name type="common">Kanglang fish</name>
    <name type="synonym">Barilius grahami</name>
    <dbReference type="NCBI Taxonomy" id="495550"/>
    <lineage>
        <taxon>Eukaryota</taxon>
        <taxon>Metazoa</taxon>
        <taxon>Chordata</taxon>
        <taxon>Craniata</taxon>
        <taxon>Vertebrata</taxon>
        <taxon>Euteleostomi</taxon>
        <taxon>Actinopterygii</taxon>
        <taxon>Neopterygii</taxon>
        <taxon>Teleostei</taxon>
        <taxon>Ostariophysi</taxon>
        <taxon>Cypriniformes</taxon>
        <taxon>Xenocyprididae</taxon>
        <taxon>Xenocypridinae</taxon>
        <taxon>Xenocypridinae incertae sedis</taxon>
        <taxon>Anabarilius</taxon>
    </lineage>
</organism>
<dbReference type="InterPro" id="IPR000975">
    <property type="entry name" value="IL-1_fam"/>
</dbReference>
<dbReference type="GO" id="GO:0010628">
    <property type="term" value="P:positive regulation of gene expression"/>
    <property type="evidence" value="ECO:0007669"/>
    <property type="project" value="TreeGrafter"/>
</dbReference>
<keyword evidence="10" id="KW-0395">Inflammatory response</keyword>
<dbReference type="SUPFAM" id="SSF50353">
    <property type="entry name" value="Cytokine"/>
    <property type="match status" value="2"/>
</dbReference>
<evidence type="ECO:0000256" key="3">
    <source>
        <dbReference type="ARBA" id="ARBA00004550"/>
    </source>
</evidence>
<evidence type="ECO:0000256" key="5">
    <source>
        <dbReference type="ARBA" id="ARBA00014702"/>
    </source>
</evidence>
<evidence type="ECO:0000256" key="13">
    <source>
        <dbReference type="SAM" id="MobiDB-lite"/>
    </source>
</evidence>
<dbReference type="GO" id="GO:0048246">
    <property type="term" value="P:macrophage chemotaxis"/>
    <property type="evidence" value="ECO:0007669"/>
    <property type="project" value="TreeGrafter"/>
</dbReference>
<evidence type="ECO:0000256" key="7">
    <source>
        <dbReference type="ARBA" id="ARBA00022514"/>
    </source>
</evidence>
<keyword evidence="7" id="KW-0202">Cytokine</keyword>
<evidence type="ECO:0000256" key="10">
    <source>
        <dbReference type="ARBA" id="ARBA00023198"/>
    </source>
</evidence>
<dbReference type="EMBL" id="RJVU01075544">
    <property type="protein sequence ID" value="ROI16213.1"/>
    <property type="molecule type" value="Genomic_DNA"/>
</dbReference>
<dbReference type="OrthoDB" id="8962877at2759"/>
<comment type="subcellular location">
    <subcellularLocation>
        <location evidence="2">Cytoplasm</location>
        <location evidence="2">Cytosol</location>
    </subcellularLocation>
    <subcellularLocation>
        <location evidence="1">Lysosome</location>
    </subcellularLocation>
    <subcellularLocation>
        <location evidence="3">Secreted</location>
        <location evidence="3">Extracellular exosome</location>
    </subcellularLocation>
</comment>
<evidence type="ECO:0000256" key="12">
    <source>
        <dbReference type="ARBA" id="ARBA00023246"/>
    </source>
</evidence>
<keyword evidence="8" id="KW-0964">Secreted</keyword>
<evidence type="ECO:0000256" key="9">
    <source>
        <dbReference type="ARBA" id="ARBA00022620"/>
    </source>
</evidence>
<evidence type="ECO:0000256" key="2">
    <source>
        <dbReference type="ARBA" id="ARBA00004514"/>
    </source>
</evidence>
<dbReference type="GO" id="GO:0005125">
    <property type="term" value="F:cytokine activity"/>
    <property type="evidence" value="ECO:0007669"/>
    <property type="project" value="UniProtKB-KW"/>
</dbReference>
<evidence type="ECO:0000256" key="6">
    <source>
        <dbReference type="ARBA" id="ARBA00022490"/>
    </source>
</evidence>
<dbReference type="InterPro" id="IPR008996">
    <property type="entry name" value="IL1/FGF"/>
</dbReference>
<keyword evidence="15" id="KW-1185">Reference proteome</keyword>
<evidence type="ECO:0000313" key="14">
    <source>
        <dbReference type="EMBL" id="ROI16213.1"/>
    </source>
</evidence>
<reference evidence="14 15" key="1">
    <citation type="submission" date="2018-10" db="EMBL/GenBank/DDBJ databases">
        <title>Genome assembly for a Yunnan-Guizhou Plateau 3E fish, Anabarilius grahami (Regan), and its evolutionary and genetic applications.</title>
        <authorList>
            <person name="Jiang W."/>
        </authorList>
    </citation>
    <scope>NUCLEOTIDE SEQUENCE [LARGE SCALE GENOMIC DNA]</scope>
    <source>
        <strain evidence="14">AG-KIZ</strain>
        <tissue evidence="14">Muscle</tissue>
    </source>
</reference>
<dbReference type="GO" id="GO:0001660">
    <property type="term" value="P:fever generation"/>
    <property type="evidence" value="ECO:0007669"/>
    <property type="project" value="UniProtKB-KW"/>
</dbReference>
<dbReference type="GO" id="GO:0051781">
    <property type="term" value="P:positive regulation of cell division"/>
    <property type="evidence" value="ECO:0007669"/>
    <property type="project" value="UniProtKB-KW"/>
</dbReference>
<dbReference type="GO" id="GO:0019221">
    <property type="term" value="P:cytokine-mediated signaling pathway"/>
    <property type="evidence" value="ECO:0007669"/>
    <property type="project" value="TreeGrafter"/>
</dbReference>
<dbReference type="GO" id="GO:0005829">
    <property type="term" value="C:cytosol"/>
    <property type="evidence" value="ECO:0007669"/>
    <property type="project" value="UniProtKB-SubCell"/>
</dbReference>
<keyword evidence="6" id="KW-0963">Cytoplasm</keyword>
<name>A0A3N0XFU4_ANAGA</name>
<feature type="region of interest" description="Disordered" evidence="13">
    <location>
        <begin position="1"/>
        <end position="29"/>
    </location>
</feature>
<protein>
    <recommendedName>
        <fullName evidence="5">Interleukin-1 beta</fullName>
    </recommendedName>
</protein>
<dbReference type="GO" id="GO:0042119">
    <property type="term" value="P:neutrophil activation"/>
    <property type="evidence" value="ECO:0007669"/>
    <property type="project" value="TreeGrafter"/>
</dbReference>
<dbReference type="PANTHER" id="PTHR10078:SF30">
    <property type="entry name" value="INTERLEUKIN-1 BETA"/>
    <property type="match status" value="1"/>
</dbReference>
<dbReference type="CDD" id="cd00100">
    <property type="entry name" value="beta-trefoil_IL1"/>
    <property type="match status" value="1"/>
</dbReference>
<keyword evidence="9" id="KW-0666">Pyrogen</keyword>
<keyword evidence="11" id="KW-0458">Lysosome</keyword>
<sequence>MSNCLEHPVRSDAGNDVSHSFTNTRERSLPSSDLTHRMLKAVGHSGVLEIVSEENCGMKKMKVRFSLSIISEDDLEMEGHQELPHSQPELEDKDIEDNCFYDDDQMLVSLANMSFNLVVDQNPDTDKPLCSCDRQFNEIVVMPEQADLAFISAIGRLIKEHDNLYLKSKQKCMYITSEENQICLEDTMSAKITIFQCMATTDTKSGVPVVLNFTGTDNFFCCTDEGGEIILKVTIIHQPSPRTTEERESEDTCVMKRKMIVRFSLTMLIEEDFEMDGHQELSHPQPELEDEDICNEIAVMPEQADLAFISAIGRLIKEHDNLYLKSKQKCMYITSEENQICLEDTMSAKITIFQCMATTDTKSGVPVVLNFTGTDNFFCCTDEGGEIILKVTRYDKRKLNNPGDDQEKLAHVFYMSREPGGLLHFESAHHRGWFIHTVDGNAVKMQRGKLTSSNCFVLIETDTTKIIQY</sequence>
<evidence type="ECO:0000256" key="11">
    <source>
        <dbReference type="ARBA" id="ARBA00023228"/>
    </source>
</evidence>
<dbReference type="GO" id="GO:1901222">
    <property type="term" value="P:regulation of non-canonical NF-kappaB signal transduction"/>
    <property type="evidence" value="ECO:0007669"/>
    <property type="project" value="TreeGrafter"/>
</dbReference>
<dbReference type="GO" id="GO:0006955">
    <property type="term" value="P:immune response"/>
    <property type="evidence" value="ECO:0007669"/>
    <property type="project" value="InterPro"/>
</dbReference>
<dbReference type="PANTHER" id="PTHR10078">
    <property type="entry name" value="INTERLEUKIN-1 FAMILY MEMBER"/>
    <property type="match status" value="1"/>
</dbReference>
<evidence type="ECO:0000256" key="4">
    <source>
        <dbReference type="ARBA" id="ARBA00010448"/>
    </source>
</evidence>
<dbReference type="GO" id="GO:0071222">
    <property type="term" value="P:cellular response to lipopolysaccharide"/>
    <property type="evidence" value="ECO:0007669"/>
    <property type="project" value="TreeGrafter"/>
</dbReference>
<dbReference type="Pfam" id="PF00340">
    <property type="entry name" value="IL1"/>
    <property type="match status" value="1"/>
</dbReference>
<proteinExistence type="inferred from homology"/>
<dbReference type="GO" id="GO:0005615">
    <property type="term" value="C:extracellular space"/>
    <property type="evidence" value="ECO:0007669"/>
    <property type="project" value="UniProtKB-KW"/>
</dbReference>
<comment type="similarity">
    <text evidence="4">Belongs to the IL-1 family.</text>
</comment>
<evidence type="ECO:0000256" key="8">
    <source>
        <dbReference type="ARBA" id="ARBA00022525"/>
    </source>
</evidence>
<evidence type="ECO:0000313" key="15">
    <source>
        <dbReference type="Proteomes" id="UP000281406"/>
    </source>
</evidence>
<evidence type="ECO:0000256" key="1">
    <source>
        <dbReference type="ARBA" id="ARBA00004371"/>
    </source>
</evidence>
<accession>A0A3N0XFU4</accession>
<keyword evidence="12" id="KW-0497">Mitogen</keyword>
<gene>
    <name evidence="14" type="ORF">DPX16_12331</name>
</gene>
<dbReference type="GO" id="GO:0005764">
    <property type="term" value="C:lysosome"/>
    <property type="evidence" value="ECO:0007669"/>
    <property type="project" value="UniProtKB-SubCell"/>
</dbReference>
<dbReference type="Gene3D" id="2.80.10.50">
    <property type="match status" value="2"/>
</dbReference>